<dbReference type="PANTHER" id="PTHR37419:SF8">
    <property type="entry name" value="TOXIN YJJJ"/>
    <property type="match status" value="1"/>
</dbReference>
<protein>
    <submittedName>
        <fullName evidence="5">Serine/threonine-protein kinase HipA</fullName>
    </submittedName>
</protein>
<keyword evidence="2" id="KW-0808">Transferase</keyword>
<dbReference type="Proteomes" id="UP000295212">
    <property type="component" value="Unassembled WGS sequence"/>
</dbReference>
<dbReference type="EMBL" id="SNZJ01000001">
    <property type="protein sequence ID" value="TDR57320.1"/>
    <property type="molecule type" value="Genomic_DNA"/>
</dbReference>
<accession>A0A4R6ZWQ5</accession>
<reference evidence="5 6" key="1">
    <citation type="submission" date="2019-03" db="EMBL/GenBank/DDBJ databases">
        <title>Genomic Encyclopedia of Type Strains, Phase III (KMG-III): the genomes of soil and plant-associated and newly described type strains.</title>
        <authorList>
            <person name="Whitman W."/>
        </authorList>
    </citation>
    <scope>NUCLEOTIDE SEQUENCE [LARGE SCALE GENOMIC DNA]</scope>
    <source>
        <strain evidence="5 6">CECT 5797</strain>
    </source>
</reference>
<evidence type="ECO:0000256" key="1">
    <source>
        <dbReference type="ARBA" id="ARBA00010164"/>
    </source>
</evidence>
<dbReference type="RefSeq" id="WP_166644562.1">
    <property type="nucleotide sequence ID" value="NZ_SNZJ01000001.1"/>
</dbReference>
<dbReference type="PANTHER" id="PTHR37419">
    <property type="entry name" value="SERINE/THREONINE-PROTEIN KINASE TOXIN HIPA"/>
    <property type="match status" value="1"/>
</dbReference>
<dbReference type="GO" id="GO:0004674">
    <property type="term" value="F:protein serine/threonine kinase activity"/>
    <property type="evidence" value="ECO:0007669"/>
    <property type="project" value="TreeGrafter"/>
</dbReference>
<evidence type="ECO:0000256" key="3">
    <source>
        <dbReference type="ARBA" id="ARBA00022777"/>
    </source>
</evidence>
<dbReference type="InterPro" id="IPR016869">
    <property type="entry name" value="UCP028135_HipA-like"/>
</dbReference>
<dbReference type="Pfam" id="PF07804">
    <property type="entry name" value="HipA_C"/>
    <property type="match status" value="1"/>
</dbReference>
<organism evidence="5 6">
    <name type="scientific">Halomonas ventosae</name>
    <dbReference type="NCBI Taxonomy" id="229007"/>
    <lineage>
        <taxon>Bacteria</taxon>
        <taxon>Pseudomonadati</taxon>
        <taxon>Pseudomonadota</taxon>
        <taxon>Gammaproteobacteria</taxon>
        <taxon>Oceanospirillales</taxon>
        <taxon>Halomonadaceae</taxon>
        <taxon>Halomonas</taxon>
    </lineage>
</organism>
<feature type="domain" description="HipA-like C-terminal" evidence="4">
    <location>
        <begin position="166"/>
        <end position="395"/>
    </location>
</feature>
<gene>
    <name evidence="5" type="ORF">DFP85_101139</name>
</gene>
<dbReference type="GO" id="GO:0005829">
    <property type="term" value="C:cytosol"/>
    <property type="evidence" value="ECO:0007669"/>
    <property type="project" value="TreeGrafter"/>
</dbReference>
<dbReference type="PIRSF" id="PIRSF028135">
    <property type="entry name" value="UCP028135_HipA-like"/>
    <property type="match status" value="1"/>
</dbReference>
<evidence type="ECO:0000313" key="6">
    <source>
        <dbReference type="Proteomes" id="UP000295212"/>
    </source>
</evidence>
<proteinExistence type="inferred from homology"/>
<dbReference type="AlphaFoldDB" id="A0A4R6ZWQ5"/>
<sequence length="448" mass="50434">MELTVQIHFDQAWHDAAILALPSPERGVRGESRLRYVSHYAVDWMYHDDFHACSLLLPVELMLTHECPRWFGFLEDIMPAGASRRFWVSYLGLQDLPEGHQDTELLARGTIAPVGNLRIKEAVPDDAMSDALGERRFPMRSVVERDVDFLEYAQQMGAASGGATGAGGEAPKLLLRLDKDEQVWIDTWQEECCRPDTPMLVKFPRGSRSSDDCDILRAEYHYYQELAELGVDTIDTRGMRLIEGDRYPSLWLPRFDMQYLDGAWVRYGLESVYSLMGVAPGSFLRHGEVLRQLVGLLQEQYRVCELGDSFDTQAFVIEWVKRDLLNIAFGNSDNHGRNSALLKCHKGIWLSPVYDFAPMKADPEGVTRTMQWGAPLEVGGEFDWHGIADSLADLAAPDRLMTALQQLGVALAGLEGRLAARGLPSRILDKPAVGLRSLDTRLKRWGLL</sequence>
<evidence type="ECO:0000259" key="4">
    <source>
        <dbReference type="Pfam" id="PF07804"/>
    </source>
</evidence>
<evidence type="ECO:0000256" key="2">
    <source>
        <dbReference type="ARBA" id="ARBA00022679"/>
    </source>
</evidence>
<evidence type="ECO:0000313" key="5">
    <source>
        <dbReference type="EMBL" id="TDR57320.1"/>
    </source>
</evidence>
<dbReference type="InterPro" id="IPR012893">
    <property type="entry name" value="HipA-like_C"/>
</dbReference>
<dbReference type="InterPro" id="IPR052028">
    <property type="entry name" value="HipA_Ser/Thr_kinase"/>
</dbReference>
<name>A0A4R6ZWQ5_9GAMM</name>
<comment type="similarity">
    <text evidence="1">Belongs to the HipA Ser/Thr kinase family.</text>
</comment>
<comment type="caution">
    <text evidence="5">The sequence shown here is derived from an EMBL/GenBank/DDBJ whole genome shotgun (WGS) entry which is preliminary data.</text>
</comment>
<keyword evidence="3 5" id="KW-0418">Kinase</keyword>